<evidence type="ECO:0000259" key="6">
    <source>
        <dbReference type="Pfam" id="PF00155"/>
    </source>
</evidence>
<name>A0A2U1N715_ARTAN</name>
<comment type="cofactor">
    <cofactor evidence="1 4 5">
        <name>pyridoxal 5'-phosphate</name>
        <dbReference type="ChEBI" id="CHEBI:597326"/>
    </cofactor>
</comment>
<evidence type="ECO:0000256" key="2">
    <source>
        <dbReference type="ARBA" id="ARBA00007441"/>
    </source>
</evidence>
<reference evidence="7 8" key="1">
    <citation type="journal article" date="2018" name="Mol. Plant">
        <title>The genome of Artemisia annua provides insight into the evolution of Asteraceae family and artemisinin biosynthesis.</title>
        <authorList>
            <person name="Shen Q."/>
            <person name="Zhang L."/>
            <person name="Liao Z."/>
            <person name="Wang S."/>
            <person name="Yan T."/>
            <person name="Shi P."/>
            <person name="Liu M."/>
            <person name="Fu X."/>
            <person name="Pan Q."/>
            <person name="Wang Y."/>
            <person name="Lv Z."/>
            <person name="Lu X."/>
            <person name="Zhang F."/>
            <person name="Jiang W."/>
            <person name="Ma Y."/>
            <person name="Chen M."/>
            <person name="Hao X."/>
            <person name="Li L."/>
            <person name="Tang Y."/>
            <person name="Lv G."/>
            <person name="Zhou Y."/>
            <person name="Sun X."/>
            <person name="Brodelius P.E."/>
            <person name="Rose J.K.C."/>
            <person name="Tang K."/>
        </authorList>
    </citation>
    <scope>NUCLEOTIDE SEQUENCE [LARGE SCALE GENOMIC DNA]</scope>
    <source>
        <strain evidence="8">cv. Huhao1</strain>
        <tissue evidence="7">Leaf</tissue>
    </source>
</reference>
<dbReference type="Gene3D" id="3.40.640.10">
    <property type="entry name" value="Type I PLP-dependent aspartate aminotransferase-like (Major domain)"/>
    <property type="match status" value="2"/>
</dbReference>
<keyword evidence="8" id="KW-1185">Reference proteome</keyword>
<organism evidence="7 8">
    <name type="scientific">Artemisia annua</name>
    <name type="common">Sweet wormwood</name>
    <dbReference type="NCBI Taxonomy" id="35608"/>
    <lineage>
        <taxon>Eukaryota</taxon>
        <taxon>Viridiplantae</taxon>
        <taxon>Streptophyta</taxon>
        <taxon>Embryophyta</taxon>
        <taxon>Tracheophyta</taxon>
        <taxon>Spermatophyta</taxon>
        <taxon>Magnoliopsida</taxon>
        <taxon>eudicotyledons</taxon>
        <taxon>Gunneridae</taxon>
        <taxon>Pentapetalae</taxon>
        <taxon>asterids</taxon>
        <taxon>campanulids</taxon>
        <taxon>Asterales</taxon>
        <taxon>Asteraceae</taxon>
        <taxon>Asteroideae</taxon>
        <taxon>Anthemideae</taxon>
        <taxon>Artemisiinae</taxon>
        <taxon>Artemisia</taxon>
    </lineage>
</organism>
<protein>
    <submittedName>
        <fullName evidence="7">Tyrosine/nicotianamine aminotransferase, Pyridoxal phosphate-dependent transferase</fullName>
    </submittedName>
</protein>
<dbReference type="SUPFAM" id="SSF53383">
    <property type="entry name" value="PLP-dependent transferases"/>
    <property type="match status" value="1"/>
</dbReference>
<dbReference type="AlphaFoldDB" id="A0A2U1N715"/>
<dbReference type="GO" id="GO:0030170">
    <property type="term" value="F:pyridoxal phosphate binding"/>
    <property type="evidence" value="ECO:0007669"/>
    <property type="project" value="InterPro"/>
</dbReference>
<dbReference type="InterPro" id="IPR004839">
    <property type="entry name" value="Aminotransferase_I/II_large"/>
</dbReference>
<dbReference type="InterPro" id="IPR015422">
    <property type="entry name" value="PyrdxlP-dep_Trfase_small"/>
</dbReference>
<evidence type="ECO:0000256" key="3">
    <source>
        <dbReference type="ARBA" id="ARBA00022898"/>
    </source>
</evidence>
<dbReference type="Pfam" id="PF00155">
    <property type="entry name" value="Aminotran_1_2"/>
    <property type="match status" value="1"/>
</dbReference>
<dbReference type="OrthoDB" id="7042322at2759"/>
<evidence type="ECO:0000256" key="4">
    <source>
        <dbReference type="PIRNR" id="PIRNR000517"/>
    </source>
</evidence>
<evidence type="ECO:0000256" key="1">
    <source>
        <dbReference type="ARBA" id="ARBA00001933"/>
    </source>
</evidence>
<comment type="caution">
    <text evidence="7">The sequence shown here is derived from an EMBL/GenBank/DDBJ whole genome shotgun (WGS) entry which is preliminary data.</text>
</comment>
<proteinExistence type="inferred from homology"/>
<sequence length="470" mass="53474">MKTRSTTAKPLIQLGYGDPSLYPCCRTSKIVEDALVEAIQSTQHNCYAPSVGINPARSKNNTEIDFLANFNQSEGNQEQGKKKKGTHIWCLPNTCTETTKKKKASSPEIKLNWVASSPNSKKLGIVNMGQIKVHLFYWFGPLANKPNRSIQYIFFCCKVSVPNSLVQFIILVNLVFDNIRSWKCKTCTTFFINSVVAEYMSKDIPYKLSTNDVFLPLEQNTLSMSYILTVLARHGANILLPRPNYPSYEARAKFCSLEVRHFDLLPEKGWEVDIDRVKALTDAKTVAIILFNPGNPCGNVFTFEHMKKFMPISSSGKYLSLPYMGVFKDIVPVVTLGTLSKRWIIPGWHFGWIAITDRKRVLHKTGIVDSIKSCLVITGEPPTVIQQRISQCYSNARERGMVLSSDIGSKYEEISPLSKRLLKPNKSMLAAEDIHPYTRVQTLDHERKKFRIECLFRLLQITRRRVTHRI</sequence>
<comment type="similarity">
    <text evidence="2 4">Belongs to the class-I pyridoxal-phosphate-dependent aminotransferase family.</text>
</comment>
<feature type="domain" description="Aminotransferase class I/classII large" evidence="6">
    <location>
        <begin position="220"/>
        <end position="374"/>
    </location>
</feature>
<keyword evidence="7" id="KW-0032">Aminotransferase</keyword>
<gene>
    <name evidence="7" type="ORF">CTI12_AA299220</name>
</gene>
<dbReference type="InterPro" id="IPR005958">
    <property type="entry name" value="TyrNic_aminoTrfase"/>
</dbReference>
<dbReference type="PIRSF" id="PIRSF000517">
    <property type="entry name" value="Tyr_transaminase"/>
    <property type="match status" value="1"/>
</dbReference>
<evidence type="ECO:0000313" key="7">
    <source>
        <dbReference type="EMBL" id="PWA69289.1"/>
    </source>
</evidence>
<evidence type="ECO:0000256" key="5">
    <source>
        <dbReference type="PIRSR" id="PIRSR000517-1"/>
    </source>
</evidence>
<dbReference type="InterPro" id="IPR015421">
    <property type="entry name" value="PyrdxlP-dep_Trfase_major"/>
</dbReference>
<dbReference type="Proteomes" id="UP000245207">
    <property type="component" value="Unassembled WGS sequence"/>
</dbReference>
<dbReference type="PANTHER" id="PTHR45744:SF29">
    <property type="entry name" value="NICOTIANAMINE AMINOTRANSFERASE"/>
    <property type="match status" value="1"/>
</dbReference>
<dbReference type="GO" id="GO:0006572">
    <property type="term" value="P:L-tyrosine catabolic process"/>
    <property type="evidence" value="ECO:0007669"/>
    <property type="project" value="TreeGrafter"/>
</dbReference>
<dbReference type="Gene3D" id="3.90.1150.10">
    <property type="entry name" value="Aspartate Aminotransferase, domain 1"/>
    <property type="match status" value="1"/>
</dbReference>
<feature type="modified residue" description="N6-(pyridoxal phosphate)lysine" evidence="5">
    <location>
        <position position="341"/>
    </location>
</feature>
<keyword evidence="7" id="KW-0808">Transferase</keyword>
<dbReference type="PANTHER" id="PTHR45744">
    <property type="entry name" value="TYROSINE AMINOTRANSFERASE"/>
    <property type="match status" value="1"/>
</dbReference>
<dbReference type="STRING" id="35608.A0A2U1N715"/>
<dbReference type="InterPro" id="IPR015424">
    <property type="entry name" value="PyrdxlP-dep_Trfase"/>
</dbReference>
<dbReference type="EMBL" id="PKPP01003471">
    <property type="protein sequence ID" value="PWA69289.1"/>
    <property type="molecule type" value="Genomic_DNA"/>
</dbReference>
<accession>A0A2U1N715</accession>
<evidence type="ECO:0000313" key="8">
    <source>
        <dbReference type="Proteomes" id="UP000245207"/>
    </source>
</evidence>
<dbReference type="CDD" id="cd00609">
    <property type="entry name" value="AAT_like"/>
    <property type="match status" value="1"/>
</dbReference>
<dbReference type="GO" id="GO:0004838">
    <property type="term" value="F:L-tyrosine-2-oxoglutarate transaminase activity"/>
    <property type="evidence" value="ECO:0007669"/>
    <property type="project" value="TreeGrafter"/>
</dbReference>
<keyword evidence="3 4" id="KW-0663">Pyridoxal phosphate</keyword>